<sequence length="101" mass="12116">MHSVQKLSLIIIKTIVHFVHSSFRVLFFWDFNVIFDMKGELYLDISLIDVDTLTDYTCMTKVSRIQRIGQPFIRIVRGQHHFFFSLQRLRRSCCFRVQSFP</sequence>
<name>A0A8D9AHE7_9HEMI</name>
<accession>A0A8D9AHE7</accession>
<dbReference type="AlphaFoldDB" id="A0A8D9AHE7"/>
<evidence type="ECO:0000313" key="1">
    <source>
        <dbReference type="EMBL" id="CAG6765271.1"/>
    </source>
</evidence>
<reference evidence="1" key="1">
    <citation type="submission" date="2021-05" db="EMBL/GenBank/DDBJ databases">
        <authorList>
            <person name="Alioto T."/>
            <person name="Alioto T."/>
            <person name="Gomez Garrido J."/>
        </authorList>
    </citation>
    <scope>NUCLEOTIDE SEQUENCE</scope>
</reference>
<protein>
    <submittedName>
        <fullName evidence="1">Uncharacterized protein</fullName>
    </submittedName>
</protein>
<organism evidence="1">
    <name type="scientific">Cacopsylla melanoneura</name>
    <dbReference type="NCBI Taxonomy" id="428564"/>
    <lineage>
        <taxon>Eukaryota</taxon>
        <taxon>Metazoa</taxon>
        <taxon>Ecdysozoa</taxon>
        <taxon>Arthropoda</taxon>
        <taxon>Hexapoda</taxon>
        <taxon>Insecta</taxon>
        <taxon>Pterygota</taxon>
        <taxon>Neoptera</taxon>
        <taxon>Paraneoptera</taxon>
        <taxon>Hemiptera</taxon>
        <taxon>Sternorrhyncha</taxon>
        <taxon>Psylloidea</taxon>
        <taxon>Psyllidae</taxon>
        <taxon>Psyllinae</taxon>
        <taxon>Cacopsylla</taxon>
    </lineage>
</organism>
<proteinExistence type="predicted"/>
<dbReference type="EMBL" id="HBUF01567739">
    <property type="protein sequence ID" value="CAG6765271.1"/>
    <property type="molecule type" value="Transcribed_RNA"/>
</dbReference>